<dbReference type="SUPFAM" id="SSF117281">
    <property type="entry name" value="Kelch motif"/>
    <property type="match status" value="1"/>
</dbReference>
<comment type="function">
    <text evidence="3">Rab9 effector required for endosome to trans-Golgi network (TGN) transport.</text>
</comment>
<accession>A0A8J4XG01</accession>
<keyword evidence="1" id="KW-0880">Kelch repeat</keyword>
<dbReference type="PANTHER" id="PTHR46647:SF1">
    <property type="entry name" value="RAB9 EFFECTOR PROTEIN WITH KELCH MOTIFS"/>
    <property type="match status" value="1"/>
</dbReference>
<evidence type="ECO:0000256" key="1">
    <source>
        <dbReference type="ARBA" id="ARBA00022441"/>
    </source>
</evidence>
<dbReference type="Pfam" id="PF01344">
    <property type="entry name" value="Kelch_1"/>
    <property type="match status" value="1"/>
</dbReference>
<evidence type="ECO:0000256" key="4">
    <source>
        <dbReference type="ARBA" id="ARBA00039295"/>
    </source>
</evidence>
<dbReference type="EMBL" id="QNUK01000004">
    <property type="protein sequence ID" value="KAF5909513.1"/>
    <property type="molecule type" value="Genomic_DNA"/>
</dbReference>
<keyword evidence="6" id="KW-1185">Reference proteome</keyword>
<feature type="non-terminal residue" evidence="5">
    <location>
        <position position="1"/>
    </location>
</feature>
<comment type="caution">
    <text evidence="5">The sequence shown here is derived from an EMBL/GenBank/DDBJ whole genome shotgun (WGS) entry which is preliminary data.</text>
</comment>
<reference evidence="5" key="1">
    <citation type="submission" date="2020-07" db="EMBL/GenBank/DDBJ databases">
        <title>Clarias magur genome sequencing, assembly and annotation.</title>
        <authorList>
            <person name="Kushwaha B."/>
            <person name="Kumar R."/>
            <person name="Das P."/>
            <person name="Joshi C.G."/>
            <person name="Kumar D."/>
            <person name="Nagpure N.S."/>
            <person name="Pandey M."/>
            <person name="Agarwal S."/>
            <person name="Srivastava S."/>
            <person name="Singh M."/>
            <person name="Sahoo L."/>
            <person name="Jayasankar P."/>
            <person name="Meher P.K."/>
            <person name="Koringa P.G."/>
            <person name="Iquebal M.A."/>
            <person name="Das S.P."/>
            <person name="Bit A."/>
            <person name="Patnaik S."/>
            <person name="Patel N."/>
            <person name="Shah T.M."/>
            <person name="Hinsu A."/>
            <person name="Jena J.K."/>
        </authorList>
    </citation>
    <scope>NUCLEOTIDE SEQUENCE</scope>
    <source>
        <strain evidence="5">CIFAMagur01</strain>
        <tissue evidence="5">Testis</tissue>
    </source>
</reference>
<evidence type="ECO:0000256" key="3">
    <source>
        <dbReference type="ARBA" id="ARBA00037224"/>
    </source>
</evidence>
<dbReference type="PANTHER" id="PTHR46647">
    <property type="entry name" value="RAB9 EFFECTOR PROTEIN WITH KELCH MOTIFS"/>
    <property type="match status" value="1"/>
</dbReference>
<dbReference type="InterPro" id="IPR052124">
    <property type="entry name" value="Rab9_kelch_effector"/>
</dbReference>
<dbReference type="InterPro" id="IPR015915">
    <property type="entry name" value="Kelch-typ_b-propeller"/>
</dbReference>
<dbReference type="AlphaFoldDB" id="A0A8J4XG01"/>
<sequence>TCTWSQPEVKGKPPAPRQGHVIVAVGSVIYIHGGMSGETLHTDMFSLDT</sequence>
<evidence type="ECO:0000313" key="6">
    <source>
        <dbReference type="Proteomes" id="UP000727407"/>
    </source>
</evidence>
<dbReference type="Proteomes" id="UP000727407">
    <property type="component" value="Unassembled WGS sequence"/>
</dbReference>
<evidence type="ECO:0000313" key="5">
    <source>
        <dbReference type="EMBL" id="KAF5909513.1"/>
    </source>
</evidence>
<feature type="non-terminal residue" evidence="5">
    <location>
        <position position="49"/>
    </location>
</feature>
<dbReference type="InterPro" id="IPR006652">
    <property type="entry name" value="Kelch_1"/>
</dbReference>
<keyword evidence="2" id="KW-0677">Repeat</keyword>
<proteinExistence type="predicted"/>
<evidence type="ECO:0000256" key="2">
    <source>
        <dbReference type="ARBA" id="ARBA00022737"/>
    </source>
</evidence>
<organism evidence="5 6">
    <name type="scientific">Clarias magur</name>
    <name type="common">Asian catfish</name>
    <name type="synonym">Macropteronotus magur</name>
    <dbReference type="NCBI Taxonomy" id="1594786"/>
    <lineage>
        <taxon>Eukaryota</taxon>
        <taxon>Metazoa</taxon>
        <taxon>Chordata</taxon>
        <taxon>Craniata</taxon>
        <taxon>Vertebrata</taxon>
        <taxon>Euteleostomi</taxon>
        <taxon>Actinopterygii</taxon>
        <taxon>Neopterygii</taxon>
        <taxon>Teleostei</taxon>
        <taxon>Ostariophysi</taxon>
        <taxon>Siluriformes</taxon>
        <taxon>Clariidae</taxon>
        <taxon>Clarias</taxon>
    </lineage>
</organism>
<gene>
    <name evidence="5" type="ORF">DAT39_000754</name>
</gene>
<name>A0A8J4XG01_CLAMG</name>
<dbReference type="Gene3D" id="2.120.10.80">
    <property type="entry name" value="Kelch-type beta propeller"/>
    <property type="match status" value="1"/>
</dbReference>
<dbReference type="OrthoDB" id="10251809at2759"/>
<protein>
    <recommendedName>
        <fullName evidence="4">Rab9 effector protein with kelch motifs</fullName>
    </recommendedName>
</protein>